<reference evidence="2" key="1">
    <citation type="submission" date="2016-06" db="UniProtKB">
        <authorList>
            <consortium name="WormBaseParasite"/>
        </authorList>
    </citation>
    <scope>IDENTIFICATION</scope>
</reference>
<dbReference type="InterPro" id="IPR024079">
    <property type="entry name" value="MetalloPept_cat_dom_sf"/>
</dbReference>
<dbReference type="PROSITE" id="PS51885">
    <property type="entry name" value="NEPRILYSIN"/>
    <property type="match status" value="1"/>
</dbReference>
<dbReference type="CDD" id="cd08662">
    <property type="entry name" value="M13"/>
    <property type="match status" value="1"/>
</dbReference>
<proteinExistence type="predicted"/>
<evidence type="ECO:0000259" key="1">
    <source>
        <dbReference type="Pfam" id="PF01431"/>
    </source>
</evidence>
<dbReference type="SUPFAM" id="SSF55486">
    <property type="entry name" value="Metalloproteases ('zincins'), catalytic domain"/>
    <property type="match status" value="1"/>
</dbReference>
<accession>A0A183IA80</accession>
<dbReference type="PRINTS" id="PR00786">
    <property type="entry name" value="NEPRILYSIN"/>
</dbReference>
<dbReference type="GO" id="GO:0016485">
    <property type="term" value="P:protein processing"/>
    <property type="evidence" value="ECO:0007669"/>
    <property type="project" value="TreeGrafter"/>
</dbReference>
<feature type="domain" description="Peptidase M13 C-terminal" evidence="1">
    <location>
        <begin position="137"/>
        <end position="337"/>
    </location>
</feature>
<evidence type="ECO:0000313" key="2">
    <source>
        <dbReference type="WBParaSite" id="SBAD_0000054601-mRNA-1"/>
    </source>
</evidence>
<organism evidence="2">
    <name type="scientific">Soboliphyme baturini</name>
    <dbReference type="NCBI Taxonomy" id="241478"/>
    <lineage>
        <taxon>Eukaryota</taxon>
        <taxon>Metazoa</taxon>
        <taxon>Ecdysozoa</taxon>
        <taxon>Nematoda</taxon>
        <taxon>Enoplea</taxon>
        <taxon>Dorylaimia</taxon>
        <taxon>Dioctophymatida</taxon>
        <taxon>Dioctophymatoidea</taxon>
        <taxon>Soboliphymatidae</taxon>
        <taxon>Soboliphyme</taxon>
    </lineage>
</organism>
<dbReference type="AlphaFoldDB" id="A0A183IA80"/>
<name>A0A183IA80_9BILA</name>
<dbReference type="InterPro" id="IPR018497">
    <property type="entry name" value="Peptidase_M13_C"/>
</dbReference>
<dbReference type="InterPro" id="IPR000718">
    <property type="entry name" value="Peptidase_M13"/>
</dbReference>
<protein>
    <submittedName>
        <fullName evidence="2">Peptidase_M13 domain-containing protein</fullName>
    </submittedName>
</protein>
<dbReference type="PANTHER" id="PTHR11733">
    <property type="entry name" value="ZINC METALLOPROTEASE FAMILY M13 NEPRILYSIN-RELATED"/>
    <property type="match status" value="1"/>
</dbReference>
<dbReference type="GO" id="GO:0005886">
    <property type="term" value="C:plasma membrane"/>
    <property type="evidence" value="ECO:0007669"/>
    <property type="project" value="TreeGrafter"/>
</dbReference>
<dbReference type="WBParaSite" id="SBAD_0000054601-mRNA-1">
    <property type="protein sequence ID" value="SBAD_0000054601-mRNA-1"/>
    <property type="gene ID" value="SBAD_0000054601"/>
</dbReference>
<dbReference type="PANTHER" id="PTHR11733:SF240">
    <property type="entry name" value="GH14155P-RELATED"/>
    <property type="match status" value="1"/>
</dbReference>
<sequence length="337" mass="38805">LRWKPHCHDVHQKICSNTSDIINLACPNILHFQFRAFLDSEIRVFDAHLKQVTWMDEKSRAAAILKADNIQYNVGYPRWILNDTKLDRFYEPLSVKSTEDIFDCMLNLYAFAADKNFERMAQKPVRDDFQMTVATVNAWYSPEYNSITIPASIMNAPFFRVDYPAAKNFGAMGSIIGHELIHGYDNQGMKYNYNGTRETWMTDESKAGFDNMSDCIVEQYNKTCYPYMSMCVNGNQTLGENIADIGGIKVAFYAYQKYVSEHGKEPRLPGLEDFSMEKIFFLSFAQLWCEKQSITSLYLQIIQDEHSPAKVRVINTLRNFNEFSKTFGCKPGAAMNP</sequence>
<dbReference type="GO" id="GO:0004222">
    <property type="term" value="F:metalloendopeptidase activity"/>
    <property type="evidence" value="ECO:0007669"/>
    <property type="project" value="InterPro"/>
</dbReference>
<dbReference type="Pfam" id="PF01431">
    <property type="entry name" value="Peptidase_M13"/>
    <property type="match status" value="1"/>
</dbReference>
<dbReference type="Gene3D" id="3.40.390.10">
    <property type="entry name" value="Collagenase (Catalytic Domain)"/>
    <property type="match status" value="2"/>
</dbReference>